<name>A0A1F8BBS8_9BACT</name>
<dbReference type="GO" id="GO:0003700">
    <property type="term" value="F:DNA-binding transcription factor activity"/>
    <property type="evidence" value="ECO:0007669"/>
    <property type="project" value="TreeGrafter"/>
</dbReference>
<dbReference type="InterPro" id="IPR010982">
    <property type="entry name" value="Lambda_DNA-bd_dom_sf"/>
</dbReference>
<keyword evidence="1" id="KW-0238">DNA-binding</keyword>
<dbReference type="PROSITE" id="PS50943">
    <property type="entry name" value="HTH_CROC1"/>
    <property type="match status" value="1"/>
</dbReference>
<feature type="domain" description="HTH cro/C1-type" evidence="2">
    <location>
        <begin position="15"/>
        <end position="69"/>
    </location>
</feature>
<proteinExistence type="predicted"/>
<dbReference type="Proteomes" id="UP000177082">
    <property type="component" value="Unassembled WGS sequence"/>
</dbReference>
<sequence length="72" mass="8397">MARILKSRVKLGARIQRRRKELGQTQEELAEMVRISRTHMGHIEQGRKSPSLEVLERIAKVLKLKVRDLIPN</sequence>
<dbReference type="InterPro" id="IPR050807">
    <property type="entry name" value="TransReg_Diox_bact_type"/>
</dbReference>
<dbReference type="GO" id="GO:0003677">
    <property type="term" value="F:DNA binding"/>
    <property type="evidence" value="ECO:0007669"/>
    <property type="project" value="UniProtKB-KW"/>
</dbReference>
<dbReference type="STRING" id="1802519.A2961_04125"/>
<dbReference type="InterPro" id="IPR001387">
    <property type="entry name" value="Cro/C1-type_HTH"/>
</dbReference>
<dbReference type="Gene3D" id="1.10.260.40">
    <property type="entry name" value="lambda repressor-like DNA-binding domains"/>
    <property type="match status" value="1"/>
</dbReference>
<evidence type="ECO:0000313" key="3">
    <source>
        <dbReference type="EMBL" id="OGM61506.1"/>
    </source>
</evidence>
<dbReference type="PANTHER" id="PTHR46797:SF1">
    <property type="entry name" value="METHYLPHOSPHONATE SYNTHASE"/>
    <property type="match status" value="1"/>
</dbReference>
<dbReference type="CDD" id="cd00093">
    <property type="entry name" value="HTH_XRE"/>
    <property type="match status" value="1"/>
</dbReference>
<gene>
    <name evidence="3" type="ORF">A2961_04125</name>
</gene>
<dbReference type="SUPFAM" id="SSF47413">
    <property type="entry name" value="lambda repressor-like DNA-binding domains"/>
    <property type="match status" value="1"/>
</dbReference>
<protein>
    <recommendedName>
        <fullName evidence="2">HTH cro/C1-type domain-containing protein</fullName>
    </recommendedName>
</protein>
<dbReference type="PANTHER" id="PTHR46797">
    <property type="entry name" value="HTH-TYPE TRANSCRIPTIONAL REGULATOR"/>
    <property type="match status" value="1"/>
</dbReference>
<evidence type="ECO:0000313" key="4">
    <source>
        <dbReference type="Proteomes" id="UP000177082"/>
    </source>
</evidence>
<dbReference type="GO" id="GO:0005829">
    <property type="term" value="C:cytosol"/>
    <property type="evidence" value="ECO:0007669"/>
    <property type="project" value="TreeGrafter"/>
</dbReference>
<dbReference type="Pfam" id="PF13560">
    <property type="entry name" value="HTH_31"/>
    <property type="match status" value="1"/>
</dbReference>
<comment type="caution">
    <text evidence="3">The sequence shown here is derived from an EMBL/GenBank/DDBJ whole genome shotgun (WGS) entry which is preliminary data.</text>
</comment>
<dbReference type="EMBL" id="MGHF01000037">
    <property type="protein sequence ID" value="OGM61506.1"/>
    <property type="molecule type" value="Genomic_DNA"/>
</dbReference>
<dbReference type="SMART" id="SM00530">
    <property type="entry name" value="HTH_XRE"/>
    <property type="match status" value="1"/>
</dbReference>
<reference evidence="3 4" key="1">
    <citation type="journal article" date="2016" name="Nat. Commun.">
        <title>Thousands of microbial genomes shed light on interconnected biogeochemical processes in an aquifer system.</title>
        <authorList>
            <person name="Anantharaman K."/>
            <person name="Brown C.T."/>
            <person name="Hug L.A."/>
            <person name="Sharon I."/>
            <person name="Castelle C.J."/>
            <person name="Probst A.J."/>
            <person name="Thomas B.C."/>
            <person name="Singh A."/>
            <person name="Wilkins M.J."/>
            <person name="Karaoz U."/>
            <person name="Brodie E.L."/>
            <person name="Williams K.H."/>
            <person name="Hubbard S.S."/>
            <person name="Banfield J.F."/>
        </authorList>
    </citation>
    <scope>NUCLEOTIDE SEQUENCE [LARGE SCALE GENOMIC DNA]</scope>
</reference>
<evidence type="ECO:0000259" key="2">
    <source>
        <dbReference type="PROSITE" id="PS50943"/>
    </source>
</evidence>
<accession>A0A1F8BBS8</accession>
<dbReference type="AlphaFoldDB" id="A0A1F8BBS8"/>
<organism evidence="3 4">
    <name type="scientific">Candidatus Woesebacteria bacterium RIFCSPLOWO2_01_FULL_39_21</name>
    <dbReference type="NCBI Taxonomy" id="1802519"/>
    <lineage>
        <taxon>Bacteria</taxon>
        <taxon>Candidatus Woeseibacteriota</taxon>
    </lineage>
</organism>
<evidence type="ECO:0000256" key="1">
    <source>
        <dbReference type="ARBA" id="ARBA00023125"/>
    </source>
</evidence>